<dbReference type="InterPro" id="IPR015422">
    <property type="entry name" value="PyrdxlP-dep_Trfase_small"/>
</dbReference>
<dbReference type="SUPFAM" id="SSF53383">
    <property type="entry name" value="PLP-dependent transferases"/>
    <property type="match status" value="1"/>
</dbReference>
<feature type="domain" description="Serine hydroxymethyltransferase-like" evidence="9">
    <location>
        <begin position="15"/>
        <end position="389"/>
    </location>
</feature>
<dbReference type="InterPro" id="IPR049943">
    <property type="entry name" value="Ser_HO-MeTrfase-like"/>
</dbReference>
<evidence type="ECO:0000256" key="4">
    <source>
        <dbReference type="ARBA" id="ARBA00011738"/>
    </source>
</evidence>
<comment type="subcellular location">
    <subcellularLocation>
        <location evidence="2">Cytoplasm</location>
    </subcellularLocation>
</comment>
<dbReference type="GO" id="GO:0019264">
    <property type="term" value="P:glycine biosynthetic process from serine"/>
    <property type="evidence" value="ECO:0007669"/>
    <property type="project" value="InterPro"/>
</dbReference>
<dbReference type="Pfam" id="PF00464">
    <property type="entry name" value="SHMT"/>
    <property type="match status" value="1"/>
</dbReference>
<dbReference type="CDD" id="cd00378">
    <property type="entry name" value="SHMT"/>
    <property type="match status" value="1"/>
</dbReference>
<name>X1L4E5_9ZZZZ</name>
<evidence type="ECO:0000256" key="3">
    <source>
        <dbReference type="ARBA" id="ARBA00006376"/>
    </source>
</evidence>
<proteinExistence type="inferred from homology"/>
<comment type="caution">
    <text evidence="10">The sequence shown here is derived from an EMBL/GenBank/DDBJ whole genome shotgun (WGS) entry which is preliminary data.</text>
</comment>
<evidence type="ECO:0000256" key="6">
    <source>
        <dbReference type="ARBA" id="ARBA00022563"/>
    </source>
</evidence>
<organism evidence="10">
    <name type="scientific">marine sediment metagenome</name>
    <dbReference type="NCBI Taxonomy" id="412755"/>
    <lineage>
        <taxon>unclassified sequences</taxon>
        <taxon>metagenomes</taxon>
        <taxon>ecological metagenomes</taxon>
    </lineage>
</organism>
<dbReference type="FunFam" id="3.40.640.10:FF:000001">
    <property type="entry name" value="Serine hydroxymethyltransferase"/>
    <property type="match status" value="1"/>
</dbReference>
<dbReference type="GO" id="GO:0004372">
    <property type="term" value="F:glycine hydroxymethyltransferase activity"/>
    <property type="evidence" value="ECO:0007669"/>
    <property type="project" value="InterPro"/>
</dbReference>
<evidence type="ECO:0000259" key="9">
    <source>
        <dbReference type="Pfam" id="PF00464"/>
    </source>
</evidence>
<dbReference type="PANTHER" id="PTHR11680">
    <property type="entry name" value="SERINE HYDROXYMETHYLTRANSFERASE"/>
    <property type="match status" value="1"/>
</dbReference>
<comment type="cofactor">
    <cofactor evidence="1">
        <name>pyridoxal 5'-phosphate</name>
        <dbReference type="ChEBI" id="CHEBI:597326"/>
    </cofactor>
</comment>
<evidence type="ECO:0000313" key="10">
    <source>
        <dbReference type="EMBL" id="GAH97309.1"/>
    </source>
</evidence>
<protein>
    <recommendedName>
        <fullName evidence="9">Serine hydroxymethyltransferase-like domain-containing protein</fullName>
    </recommendedName>
</protein>
<evidence type="ECO:0000256" key="7">
    <source>
        <dbReference type="ARBA" id="ARBA00022679"/>
    </source>
</evidence>
<dbReference type="EMBL" id="BARV01000357">
    <property type="protein sequence ID" value="GAH97309.1"/>
    <property type="molecule type" value="Genomic_DNA"/>
</dbReference>
<dbReference type="InterPro" id="IPR015424">
    <property type="entry name" value="PyrdxlP-dep_Trfase"/>
</dbReference>
<dbReference type="GO" id="GO:0005829">
    <property type="term" value="C:cytosol"/>
    <property type="evidence" value="ECO:0007669"/>
    <property type="project" value="TreeGrafter"/>
</dbReference>
<keyword evidence="5" id="KW-0963">Cytoplasm</keyword>
<dbReference type="InterPro" id="IPR039429">
    <property type="entry name" value="SHMT-like_dom"/>
</dbReference>
<dbReference type="InterPro" id="IPR001085">
    <property type="entry name" value="Ser_HO-MeTrfase"/>
</dbReference>
<dbReference type="AlphaFoldDB" id="X1L4E5"/>
<sequence>MVKSKKHENHTLSVDIDTEVKEIIKKELERQKNQLILIASENFTSQEVIRTMGSVLTNKYAEGYPGFRYYAGCENFDEIEKLAINRANQLFVSNYSNVQPHSGVNANLAVYLSVLNCGDRILSMNLRDGGHLSHGHKQNLSGRYYEIHTYTVDPETEMIDYENVRKLAKATRPKLIIAGASSYSRLIDFKKFRDIADEVSAYLMADTAHIAGLMVTGYHPSSINVADFTTATTHKTIRGPRGGLVIADKKYAGLIDKSVFPGVQGGPLMHIIAAKAVAFREALKDSFKDYSRRIIENSKALCEYMKNEGFRIVSGGTDNHLFLIDLSGKELTGYEAVGTLSSVGIIINKNVIPFDKLDPIITSGIRIGTPAVTTQGMGEEQMHKIGEYISGALKNRSNPSKLKEIASKVKKLANDFPVYSNLGV</sequence>
<accession>X1L4E5</accession>
<evidence type="ECO:0000256" key="1">
    <source>
        <dbReference type="ARBA" id="ARBA00001933"/>
    </source>
</evidence>
<evidence type="ECO:0000256" key="5">
    <source>
        <dbReference type="ARBA" id="ARBA00022490"/>
    </source>
</evidence>
<dbReference type="InterPro" id="IPR019798">
    <property type="entry name" value="Ser_HO-MeTrfase_PLP_BS"/>
</dbReference>
<keyword evidence="7" id="KW-0808">Transferase</keyword>
<comment type="subunit">
    <text evidence="4">Homodimer.</text>
</comment>
<dbReference type="Gene3D" id="3.40.640.10">
    <property type="entry name" value="Type I PLP-dependent aspartate aminotransferase-like (Major domain)"/>
    <property type="match status" value="1"/>
</dbReference>
<evidence type="ECO:0000256" key="8">
    <source>
        <dbReference type="ARBA" id="ARBA00022898"/>
    </source>
</evidence>
<dbReference type="GO" id="GO:0030170">
    <property type="term" value="F:pyridoxal phosphate binding"/>
    <property type="evidence" value="ECO:0007669"/>
    <property type="project" value="InterPro"/>
</dbReference>
<dbReference type="NCBIfam" id="NF000586">
    <property type="entry name" value="PRK00011.1"/>
    <property type="match status" value="1"/>
</dbReference>
<reference evidence="10" key="1">
    <citation type="journal article" date="2014" name="Front. Microbiol.">
        <title>High frequency of phylogenetically diverse reductive dehalogenase-homologous genes in deep subseafloor sedimentary metagenomes.</title>
        <authorList>
            <person name="Kawai M."/>
            <person name="Futagami T."/>
            <person name="Toyoda A."/>
            <person name="Takaki Y."/>
            <person name="Nishi S."/>
            <person name="Hori S."/>
            <person name="Arai W."/>
            <person name="Tsubouchi T."/>
            <person name="Morono Y."/>
            <person name="Uchiyama I."/>
            <person name="Ito T."/>
            <person name="Fujiyama A."/>
            <person name="Inagaki F."/>
            <person name="Takami H."/>
        </authorList>
    </citation>
    <scope>NUCLEOTIDE SEQUENCE</scope>
    <source>
        <strain evidence="10">Expedition CK06-06</strain>
    </source>
</reference>
<keyword evidence="8" id="KW-0663">Pyridoxal phosphate</keyword>
<comment type="similarity">
    <text evidence="3">Belongs to the SHMT family.</text>
</comment>
<dbReference type="PIRSF" id="PIRSF000412">
    <property type="entry name" value="SHMT"/>
    <property type="match status" value="1"/>
</dbReference>
<dbReference type="PROSITE" id="PS00096">
    <property type="entry name" value="SHMT"/>
    <property type="match status" value="1"/>
</dbReference>
<dbReference type="InterPro" id="IPR015421">
    <property type="entry name" value="PyrdxlP-dep_Trfase_major"/>
</dbReference>
<dbReference type="PANTHER" id="PTHR11680:SF35">
    <property type="entry name" value="SERINE HYDROXYMETHYLTRANSFERASE 1"/>
    <property type="match status" value="1"/>
</dbReference>
<dbReference type="HAMAP" id="MF_00051">
    <property type="entry name" value="SHMT"/>
    <property type="match status" value="1"/>
</dbReference>
<dbReference type="Gene3D" id="3.90.1150.10">
    <property type="entry name" value="Aspartate Aminotransferase, domain 1"/>
    <property type="match status" value="1"/>
</dbReference>
<dbReference type="GO" id="GO:0035999">
    <property type="term" value="P:tetrahydrofolate interconversion"/>
    <property type="evidence" value="ECO:0007669"/>
    <property type="project" value="InterPro"/>
</dbReference>
<keyword evidence="6" id="KW-0554">One-carbon metabolism</keyword>
<evidence type="ECO:0000256" key="2">
    <source>
        <dbReference type="ARBA" id="ARBA00004496"/>
    </source>
</evidence>
<gene>
    <name evidence="10" type="ORF">S06H3_01432</name>
</gene>